<proteinExistence type="predicted"/>
<comment type="caution">
    <text evidence="1">The sequence shown here is derived from an EMBL/GenBank/DDBJ whole genome shotgun (WGS) entry which is preliminary data.</text>
</comment>
<evidence type="ECO:0000313" key="1">
    <source>
        <dbReference type="EMBL" id="GMN44301.1"/>
    </source>
</evidence>
<accession>A0AA88APZ2</accession>
<reference evidence="1" key="1">
    <citation type="submission" date="2023-07" db="EMBL/GenBank/DDBJ databases">
        <title>draft genome sequence of fig (Ficus carica).</title>
        <authorList>
            <person name="Takahashi T."/>
            <person name="Nishimura K."/>
        </authorList>
    </citation>
    <scope>NUCLEOTIDE SEQUENCE</scope>
</reference>
<dbReference type="AlphaFoldDB" id="A0AA88APZ2"/>
<dbReference type="EMBL" id="BTGU01000018">
    <property type="protein sequence ID" value="GMN44301.1"/>
    <property type="molecule type" value="Genomic_DNA"/>
</dbReference>
<organism evidence="1 2">
    <name type="scientific">Ficus carica</name>
    <name type="common">Common fig</name>
    <dbReference type="NCBI Taxonomy" id="3494"/>
    <lineage>
        <taxon>Eukaryota</taxon>
        <taxon>Viridiplantae</taxon>
        <taxon>Streptophyta</taxon>
        <taxon>Embryophyta</taxon>
        <taxon>Tracheophyta</taxon>
        <taxon>Spermatophyta</taxon>
        <taxon>Magnoliopsida</taxon>
        <taxon>eudicotyledons</taxon>
        <taxon>Gunneridae</taxon>
        <taxon>Pentapetalae</taxon>
        <taxon>rosids</taxon>
        <taxon>fabids</taxon>
        <taxon>Rosales</taxon>
        <taxon>Moraceae</taxon>
        <taxon>Ficeae</taxon>
        <taxon>Ficus</taxon>
    </lineage>
</organism>
<evidence type="ECO:0000313" key="2">
    <source>
        <dbReference type="Proteomes" id="UP001187192"/>
    </source>
</evidence>
<sequence>MGVGQLIGPPKSMAMRLVTWQCGPHRQEGEIFLLPLANGVGQIFTTVELEAASVVLPHLRRPISP</sequence>
<dbReference type="Proteomes" id="UP001187192">
    <property type="component" value="Unassembled WGS sequence"/>
</dbReference>
<name>A0AA88APZ2_FICCA</name>
<protein>
    <submittedName>
        <fullName evidence="1">Uncharacterized protein</fullName>
    </submittedName>
</protein>
<keyword evidence="2" id="KW-1185">Reference proteome</keyword>
<gene>
    <name evidence="1" type="ORF">TIFTF001_013502</name>
</gene>